<sequence length="1024" mass="118088">MERLITLLITLIFSGQSVDWALTPSLSPLGDYVAFSYHGDLWVANSSGGLAVRVTTSEGFEGTPIWSPDGKWICYLSDESGNSEIYLVPSDGSTPPERLTYHPAYELLLGFSDDSKFIYFSSSMYDFRGGVYRISIKGGNPEKVFDFEVNSIARIDGSRFLIERGNEPWYRKGYRGPADREIWVYDSVSKKFERLTDNNLRDTRPMYSSKTGKIYFLSNRADNGITNLFEMDINGKNVKQLTNFDEEINWASISQDGSRIVMESLGRLYIYDCLKGELIRPDIRVVEDFNPKGHLIMNISENITDFSISPDGKEIAFIALGDVFVSCLDTASLDYGKVVRITKTPAPEKDITWSPDGKRLYFSSLRDGNYNIYTVRPQTADRFTRDYSFVEECVIKGDGTEKEPLLSPDGSMIAFKRDRGKLFVKDLRSGKEFRVGSHNDVLWVSWSPDSRWLAYSRTELGPREDVYVVRVKEGATPINITDHPNDDYKPIWTRDGKRLFFASRNYEGDWWVKYIFLSEKEFRNKREFLKSVKDSDSLKDTLAIEFEGIRDRTITVYRFRAYYNYYTISPNGLYIAVQAEDLNGNDLWIVDHEGKNPRQITKGSLKPIKIEFSSDGDWLAFLSEKGKLYLCDVKKGDYREINLKGDVSISYHDLYRNLLLEGWWMLKDGFYDEKMHGVDWEAMFSKYSKYMGFIKTYTEFNNVTYRMLGELNASHLGVWQAKEYKREDFGDIGVVIDNSYQGPGVRVAKVIRKSPADIEGFRSGDVILSIDGQKVEKDKQFSFYLKNRIGERVAVELLRGRRGKRDTMFVNPVSYWTVRDLIYKEWVRRNREIVDSLSGGKFAYLHIRGMGDENYREFEKDIYENRNKIGLILDIRYNGGGHIHDELLNFLRRTHYLVEQERDGLPEYNSLFRWDKPIVLLINEYCFSDAEIFPAGFKKLGLGKVVGVPTFGGVIGTNNYTLFDGKTVFRQPSEGWFYEPYGVSLENTSVEPDIYVENEIVQDNDSMDNQLLKAIEVLKEMVGD</sequence>
<evidence type="ECO:0000256" key="8">
    <source>
        <dbReference type="PIRSR" id="PIRSR036421-1"/>
    </source>
</evidence>
<feature type="active site" description="Charge relay system" evidence="8">
    <location>
        <position position="715"/>
    </location>
</feature>
<dbReference type="PROSITE" id="PS50106">
    <property type="entry name" value="PDZ"/>
    <property type="match status" value="1"/>
</dbReference>
<dbReference type="CDD" id="cd07562">
    <property type="entry name" value="Peptidase_S41_TRI"/>
    <property type="match status" value="1"/>
</dbReference>
<evidence type="ECO:0000256" key="6">
    <source>
        <dbReference type="ARBA" id="ARBA00022825"/>
    </source>
</evidence>
<dbReference type="Pfam" id="PF14684">
    <property type="entry name" value="Tricorn_C1"/>
    <property type="match status" value="1"/>
</dbReference>
<dbReference type="SUPFAM" id="SSF82171">
    <property type="entry name" value="DPP6 N-terminal domain-like"/>
    <property type="match status" value="1"/>
</dbReference>
<dbReference type="Gene3D" id="2.120.10.60">
    <property type="entry name" value="Tricorn protease N-terminal domain"/>
    <property type="match status" value="1"/>
</dbReference>
<evidence type="ECO:0000256" key="1">
    <source>
        <dbReference type="ARBA" id="ARBA00004496"/>
    </source>
</evidence>
<dbReference type="EC" id="3.4.21.-" evidence="7"/>
<organism evidence="11">
    <name type="scientific">candidate division WOR-3 bacterium</name>
    <dbReference type="NCBI Taxonomy" id="2052148"/>
    <lineage>
        <taxon>Bacteria</taxon>
        <taxon>Bacteria division WOR-3</taxon>
    </lineage>
</organism>
<feature type="active site" description="Nucleophile" evidence="8">
    <location>
        <position position="928"/>
    </location>
</feature>
<dbReference type="Pfam" id="PF26549">
    <property type="entry name" value="Tricorn_N"/>
    <property type="match status" value="1"/>
</dbReference>
<evidence type="ECO:0000256" key="2">
    <source>
        <dbReference type="ARBA" id="ARBA00008524"/>
    </source>
</evidence>
<dbReference type="Gene3D" id="3.30.750.44">
    <property type="match status" value="1"/>
</dbReference>
<feature type="domain" description="PDZ" evidence="10">
    <location>
        <begin position="721"/>
        <end position="776"/>
    </location>
</feature>
<keyword evidence="6 7" id="KW-0720">Serine protease</keyword>
<feature type="site" description="Transition state stabilizer; via amide nitrogen" evidence="9">
    <location>
        <position position="929"/>
    </location>
</feature>
<comment type="subcellular location">
    <subcellularLocation>
        <location evidence="1 7">Cytoplasm</location>
    </subcellularLocation>
</comment>
<dbReference type="SMART" id="SM00228">
    <property type="entry name" value="PDZ"/>
    <property type="match status" value="1"/>
</dbReference>
<dbReference type="PIRSF" id="PIRSF036421">
    <property type="entry name" value="Tricorn_protease"/>
    <property type="match status" value="1"/>
</dbReference>
<dbReference type="GO" id="GO:0008236">
    <property type="term" value="F:serine-type peptidase activity"/>
    <property type="evidence" value="ECO:0007669"/>
    <property type="project" value="UniProtKB-UniRule"/>
</dbReference>
<name>A0A7V4E6D5_UNCW3</name>
<comment type="caution">
    <text evidence="11">The sequence shown here is derived from an EMBL/GenBank/DDBJ whole genome shotgun (WGS) entry which is preliminary data.</text>
</comment>
<dbReference type="PANTHER" id="PTHR43253:SF1">
    <property type="entry name" value="TRICORN PROTEASE HOMOLOG 2-RELATED"/>
    <property type="match status" value="1"/>
</dbReference>
<evidence type="ECO:0000256" key="4">
    <source>
        <dbReference type="ARBA" id="ARBA00022670"/>
    </source>
</evidence>
<proteinExistence type="inferred from homology"/>
<dbReference type="Gene3D" id="3.90.226.10">
    <property type="entry name" value="2-enoyl-CoA Hydratase, Chain A, domain 1"/>
    <property type="match status" value="1"/>
</dbReference>
<dbReference type="SMART" id="SM00245">
    <property type="entry name" value="TSPc"/>
    <property type="match status" value="1"/>
</dbReference>
<dbReference type="Gene3D" id="2.30.42.10">
    <property type="match status" value="1"/>
</dbReference>
<accession>A0A7V4E6D5</accession>
<evidence type="ECO:0000259" key="10">
    <source>
        <dbReference type="PROSITE" id="PS50106"/>
    </source>
</evidence>
<dbReference type="GO" id="GO:0005737">
    <property type="term" value="C:cytoplasm"/>
    <property type="evidence" value="ECO:0007669"/>
    <property type="project" value="UniProtKB-SubCell"/>
</dbReference>
<gene>
    <name evidence="11" type="ORF">ENU66_08005</name>
</gene>
<dbReference type="InterPro" id="IPR028204">
    <property type="entry name" value="Tricorn_C1"/>
</dbReference>
<dbReference type="Pfam" id="PF13180">
    <property type="entry name" value="PDZ_2"/>
    <property type="match status" value="1"/>
</dbReference>
<dbReference type="AlphaFoldDB" id="A0A7V4E6D5"/>
<dbReference type="GO" id="GO:0006508">
    <property type="term" value="P:proteolysis"/>
    <property type="evidence" value="ECO:0007669"/>
    <property type="project" value="UniProtKB-UniRule"/>
</dbReference>
<dbReference type="SUPFAM" id="SSF69304">
    <property type="entry name" value="Tricorn protease N-terminal domain"/>
    <property type="match status" value="1"/>
</dbReference>
<evidence type="ECO:0000256" key="3">
    <source>
        <dbReference type="ARBA" id="ARBA00022490"/>
    </source>
</evidence>
<dbReference type="InterPro" id="IPR011042">
    <property type="entry name" value="6-blade_b-propeller_TolB-like"/>
</dbReference>
<keyword evidence="3 7" id="KW-0963">Cytoplasm</keyword>
<evidence type="ECO:0000256" key="5">
    <source>
        <dbReference type="ARBA" id="ARBA00022801"/>
    </source>
</evidence>
<reference evidence="11" key="1">
    <citation type="journal article" date="2020" name="mSystems">
        <title>Genome- and Community-Level Interaction Insights into Carbon Utilization and Element Cycling Functions of Hydrothermarchaeota in Hydrothermal Sediment.</title>
        <authorList>
            <person name="Zhou Z."/>
            <person name="Liu Y."/>
            <person name="Xu W."/>
            <person name="Pan J."/>
            <person name="Luo Z.H."/>
            <person name="Li M."/>
        </authorList>
    </citation>
    <scope>NUCLEOTIDE SEQUENCE [LARGE SCALE GENOMIC DNA]</scope>
    <source>
        <strain evidence="11">SpSt-69</strain>
    </source>
</reference>
<comment type="similarity">
    <text evidence="2 7">Belongs to the peptidase S41B family.</text>
</comment>
<evidence type="ECO:0000256" key="7">
    <source>
        <dbReference type="PIRNR" id="PIRNR036421"/>
    </source>
</evidence>
<comment type="function">
    <text evidence="7">Degrades oligopeptides.</text>
</comment>
<dbReference type="SUPFAM" id="SSF50156">
    <property type="entry name" value="PDZ domain-like"/>
    <property type="match status" value="1"/>
</dbReference>
<evidence type="ECO:0000313" key="11">
    <source>
        <dbReference type="EMBL" id="HGL18254.1"/>
    </source>
</evidence>
<feature type="active site" description="Charge relay system" evidence="8">
    <location>
        <position position="986"/>
    </location>
</feature>
<keyword evidence="5 7" id="KW-0378">Hydrolase</keyword>
<protein>
    <recommendedName>
        <fullName evidence="7">Tricorn protease homolog</fullName>
        <ecNumber evidence="7">3.4.21.-</ecNumber>
    </recommendedName>
</protein>
<dbReference type="PANTHER" id="PTHR43253">
    <property type="entry name" value="TRICORN PROTEASE HOMOLOG 2-RELATED"/>
    <property type="match status" value="1"/>
</dbReference>
<evidence type="ECO:0000256" key="9">
    <source>
        <dbReference type="PIRSR" id="PIRSR036421-3"/>
    </source>
</evidence>
<dbReference type="InterPro" id="IPR029045">
    <property type="entry name" value="ClpP/crotonase-like_dom_sf"/>
</dbReference>
<dbReference type="InterPro" id="IPR012393">
    <property type="entry name" value="Tricorn_protease"/>
</dbReference>
<dbReference type="EMBL" id="DTDJ01000048">
    <property type="protein sequence ID" value="HGL18254.1"/>
    <property type="molecule type" value="Genomic_DNA"/>
</dbReference>
<dbReference type="Pfam" id="PF26550">
    <property type="entry name" value="Tricorn_2nd"/>
    <property type="match status" value="1"/>
</dbReference>
<dbReference type="SUPFAM" id="SSF52096">
    <property type="entry name" value="ClpP/crotonase"/>
    <property type="match status" value="1"/>
</dbReference>
<dbReference type="Gene3D" id="2.120.10.30">
    <property type="entry name" value="TolB, C-terminal domain"/>
    <property type="match status" value="3"/>
</dbReference>
<dbReference type="InterPro" id="IPR005151">
    <property type="entry name" value="Tail-specific_protease"/>
</dbReference>
<dbReference type="Pfam" id="PF03572">
    <property type="entry name" value="Peptidase_S41"/>
    <property type="match status" value="1"/>
</dbReference>
<dbReference type="InterPro" id="IPR036034">
    <property type="entry name" value="PDZ_sf"/>
</dbReference>
<dbReference type="InterPro" id="IPR001478">
    <property type="entry name" value="PDZ"/>
</dbReference>
<keyword evidence="4 7" id="KW-0645">Protease</keyword>